<evidence type="ECO:0000256" key="1">
    <source>
        <dbReference type="ARBA" id="ARBA00012513"/>
    </source>
</evidence>
<evidence type="ECO:0000313" key="11">
    <source>
        <dbReference type="EMBL" id="CCE29226.1"/>
    </source>
</evidence>
<sequence length="432" mass="49005">MEGRQEGDYYYVDIDDRLNERYGIVHKLGHGTFSTIWLAIDEETRKYVAIKVEIAQSDGSEGDVLTDISQSLANSNISNDKKLLIPTLLDRFEISGPEGTHPCLVTLPARHNLKNAQYNASTELFQLDVARSLAAQLAIAVSIVHEKGYAHGDIHLRNILLQLPSSLDDLSVEKLYETYGKPERRLVEPPKWAESETASTDLSAPTYSVATVCLSVPGHEITLAEAKLTLSDFGTAFRPADKSRYASYADLELRPPEASFEPETPLDFASDIWSLGCAIFEILGNRPLIDGGPTIDDGDFERPGEITVRQVELSGRMPSAWWRRWKERQKWYTEEGRPLLHANRTWPWERRLEEWVQAPRQTSGMETLAEDELAAVLKLLRDMFAWRPSDRPNISKVLSSDWMTRWALPAYQEGLKEQKDLKEPRDLEAHTE</sequence>
<comment type="catalytic activity">
    <reaction evidence="8">
        <text>L-seryl-[protein] + ATP = O-phospho-L-seryl-[protein] + ADP + H(+)</text>
        <dbReference type="Rhea" id="RHEA:17989"/>
        <dbReference type="Rhea" id="RHEA-COMP:9863"/>
        <dbReference type="Rhea" id="RHEA-COMP:11604"/>
        <dbReference type="ChEBI" id="CHEBI:15378"/>
        <dbReference type="ChEBI" id="CHEBI:29999"/>
        <dbReference type="ChEBI" id="CHEBI:30616"/>
        <dbReference type="ChEBI" id="CHEBI:83421"/>
        <dbReference type="ChEBI" id="CHEBI:456216"/>
        <dbReference type="EC" id="2.7.11.1"/>
    </reaction>
</comment>
<dbReference type="PANTHER" id="PTHR47634">
    <property type="entry name" value="PROTEIN KINASE DOMAIN-CONTAINING PROTEIN-RELATED"/>
    <property type="match status" value="1"/>
</dbReference>
<feature type="binding site" evidence="9">
    <location>
        <position position="51"/>
    </location>
    <ligand>
        <name>ATP</name>
        <dbReference type="ChEBI" id="CHEBI:30616"/>
    </ligand>
</feature>
<dbReference type="eggNOG" id="KOG1290">
    <property type="taxonomic scope" value="Eukaryota"/>
</dbReference>
<keyword evidence="5 11" id="KW-0418">Kinase</keyword>
<evidence type="ECO:0000259" key="10">
    <source>
        <dbReference type="PROSITE" id="PS50011"/>
    </source>
</evidence>
<dbReference type="EC" id="2.7.11.1" evidence="1"/>
<dbReference type="GO" id="GO:0050684">
    <property type="term" value="P:regulation of mRNA processing"/>
    <property type="evidence" value="ECO:0007669"/>
    <property type="project" value="TreeGrafter"/>
</dbReference>
<dbReference type="EMBL" id="CAGA01000012">
    <property type="protein sequence ID" value="CCE29226.1"/>
    <property type="molecule type" value="Genomic_DNA"/>
</dbReference>
<dbReference type="SUPFAM" id="SSF56112">
    <property type="entry name" value="Protein kinase-like (PK-like)"/>
    <property type="match status" value="1"/>
</dbReference>
<dbReference type="InterPro" id="IPR017441">
    <property type="entry name" value="Protein_kinase_ATP_BS"/>
</dbReference>
<keyword evidence="3" id="KW-0808">Transferase</keyword>
<evidence type="ECO:0000256" key="7">
    <source>
        <dbReference type="ARBA" id="ARBA00047899"/>
    </source>
</evidence>
<keyword evidence="4 9" id="KW-0547">Nucleotide-binding</keyword>
<comment type="caution">
    <text evidence="11">The sequence shown here is derived from an EMBL/GenBank/DDBJ whole genome shotgun (WGS) entry which is preliminary data.</text>
</comment>
<evidence type="ECO:0000256" key="5">
    <source>
        <dbReference type="ARBA" id="ARBA00022777"/>
    </source>
</evidence>
<evidence type="ECO:0000256" key="6">
    <source>
        <dbReference type="ARBA" id="ARBA00022840"/>
    </source>
</evidence>
<dbReference type="OrthoDB" id="5979581at2759"/>
<dbReference type="Gene3D" id="1.10.510.10">
    <property type="entry name" value="Transferase(Phosphotransferase) domain 1"/>
    <property type="match status" value="1"/>
</dbReference>
<gene>
    <name evidence="11" type="ORF">CPUR_02919</name>
</gene>
<keyword evidence="12" id="KW-1185">Reference proteome</keyword>
<comment type="catalytic activity">
    <reaction evidence="7">
        <text>L-threonyl-[protein] + ATP = O-phospho-L-threonyl-[protein] + ADP + H(+)</text>
        <dbReference type="Rhea" id="RHEA:46608"/>
        <dbReference type="Rhea" id="RHEA-COMP:11060"/>
        <dbReference type="Rhea" id="RHEA-COMP:11605"/>
        <dbReference type="ChEBI" id="CHEBI:15378"/>
        <dbReference type="ChEBI" id="CHEBI:30013"/>
        <dbReference type="ChEBI" id="CHEBI:30616"/>
        <dbReference type="ChEBI" id="CHEBI:61977"/>
        <dbReference type="ChEBI" id="CHEBI:456216"/>
        <dbReference type="EC" id="2.7.11.1"/>
    </reaction>
</comment>
<evidence type="ECO:0000256" key="3">
    <source>
        <dbReference type="ARBA" id="ARBA00022679"/>
    </source>
</evidence>
<dbReference type="GO" id="GO:0005524">
    <property type="term" value="F:ATP binding"/>
    <property type="evidence" value="ECO:0007669"/>
    <property type="project" value="UniProtKB-UniRule"/>
</dbReference>
<dbReference type="InterPro" id="IPR051334">
    <property type="entry name" value="SRPK"/>
</dbReference>
<proteinExistence type="predicted"/>
<evidence type="ECO:0000313" key="12">
    <source>
        <dbReference type="Proteomes" id="UP000016801"/>
    </source>
</evidence>
<dbReference type="InterPro" id="IPR011009">
    <property type="entry name" value="Kinase-like_dom_sf"/>
</dbReference>
<reference evidence="11 12" key="1">
    <citation type="journal article" date="2013" name="PLoS Genet.">
        <title>Plant-symbiotic fungi as chemical engineers: Multi-genome analysis of the Clavicipitaceae reveals dynamics of alkaloid loci.</title>
        <authorList>
            <person name="Schardl C.L."/>
            <person name="Young C.A."/>
            <person name="Hesse U."/>
            <person name="Amyotte S.G."/>
            <person name="Andreeva K."/>
            <person name="Calie P.J."/>
            <person name="Fleetwood D.J."/>
            <person name="Haws D.C."/>
            <person name="Moore N."/>
            <person name="Oeser B."/>
            <person name="Panaccione D.G."/>
            <person name="Schweri K.K."/>
            <person name="Voisey C.R."/>
            <person name="Farman M.L."/>
            <person name="Jaromczyk J.W."/>
            <person name="Roe B.A."/>
            <person name="O'Sullivan D.M."/>
            <person name="Scott B."/>
            <person name="Tudzynski P."/>
            <person name="An Z."/>
            <person name="Arnaoudova E.G."/>
            <person name="Bullock C.T."/>
            <person name="Charlton N.D."/>
            <person name="Chen L."/>
            <person name="Cox M."/>
            <person name="Dinkins R.D."/>
            <person name="Florea S."/>
            <person name="Glenn A.E."/>
            <person name="Gordon A."/>
            <person name="Gueldener U."/>
            <person name="Harris D.R."/>
            <person name="Hollin W."/>
            <person name="Jaromczyk J."/>
            <person name="Johnson R.D."/>
            <person name="Khan A.K."/>
            <person name="Leistner E."/>
            <person name="Leuchtmann A."/>
            <person name="Li C."/>
            <person name="Liu J."/>
            <person name="Liu J."/>
            <person name="Liu M."/>
            <person name="Mace W."/>
            <person name="Machado C."/>
            <person name="Nagabhyru P."/>
            <person name="Pan J."/>
            <person name="Schmid J."/>
            <person name="Sugawara K."/>
            <person name="Steiner U."/>
            <person name="Takach J.E."/>
            <person name="Tanaka E."/>
            <person name="Webb J.S."/>
            <person name="Wilson E.V."/>
            <person name="Wiseman J.L."/>
            <person name="Yoshida R."/>
            <person name="Zeng Z."/>
        </authorList>
    </citation>
    <scope>NUCLEOTIDE SEQUENCE [LARGE SCALE GENOMIC DNA]</scope>
    <source>
        <strain evidence="11 12">20.1</strain>
    </source>
</reference>
<feature type="domain" description="Protein kinase" evidence="10">
    <location>
        <begin position="22"/>
        <end position="403"/>
    </location>
</feature>
<accession>M1W0C8</accession>
<protein>
    <recommendedName>
        <fullName evidence="1">non-specific serine/threonine protein kinase</fullName>
        <ecNumber evidence="1">2.7.11.1</ecNumber>
    </recommendedName>
</protein>
<evidence type="ECO:0000256" key="2">
    <source>
        <dbReference type="ARBA" id="ARBA00022527"/>
    </source>
</evidence>
<evidence type="ECO:0000256" key="4">
    <source>
        <dbReference type="ARBA" id="ARBA00022741"/>
    </source>
</evidence>
<keyword evidence="6 9" id="KW-0067">ATP-binding</keyword>
<dbReference type="PROSITE" id="PS00107">
    <property type="entry name" value="PROTEIN_KINASE_ATP"/>
    <property type="match status" value="1"/>
</dbReference>
<organism evidence="11 12">
    <name type="scientific">Claviceps purpurea (strain 20.1)</name>
    <name type="common">Ergot fungus</name>
    <name type="synonym">Sphacelia segetum</name>
    <dbReference type="NCBI Taxonomy" id="1111077"/>
    <lineage>
        <taxon>Eukaryota</taxon>
        <taxon>Fungi</taxon>
        <taxon>Dikarya</taxon>
        <taxon>Ascomycota</taxon>
        <taxon>Pezizomycotina</taxon>
        <taxon>Sordariomycetes</taxon>
        <taxon>Hypocreomycetidae</taxon>
        <taxon>Hypocreales</taxon>
        <taxon>Clavicipitaceae</taxon>
        <taxon>Claviceps</taxon>
    </lineage>
</organism>
<evidence type="ECO:0000256" key="8">
    <source>
        <dbReference type="ARBA" id="ARBA00048679"/>
    </source>
</evidence>
<dbReference type="GO" id="GO:0000245">
    <property type="term" value="P:spliceosomal complex assembly"/>
    <property type="evidence" value="ECO:0007669"/>
    <property type="project" value="TreeGrafter"/>
</dbReference>
<dbReference type="InterPro" id="IPR000719">
    <property type="entry name" value="Prot_kinase_dom"/>
</dbReference>
<dbReference type="PROSITE" id="PS50011">
    <property type="entry name" value="PROTEIN_KINASE_DOM"/>
    <property type="match status" value="1"/>
</dbReference>
<dbReference type="GO" id="GO:0004674">
    <property type="term" value="F:protein serine/threonine kinase activity"/>
    <property type="evidence" value="ECO:0007669"/>
    <property type="project" value="UniProtKB-KW"/>
</dbReference>
<dbReference type="Pfam" id="PF00069">
    <property type="entry name" value="Pkinase"/>
    <property type="match status" value="2"/>
</dbReference>
<dbReference type="AlphaFoldDB" id="M1W0C8"/>
<dbReference type="PANTHER" id="PTHR47634:SF9">
    <property type="entry name" value="PROTEIN KINASE DOMAIN-CONTAINING PROTEIN-RELATED"/>
    <property type="match status" value="1"/>
</dbReference>
<dbReference type="Gene3D" id="3.30.200.20">
    <property type="entry name" value="Phosphorylase Kinase, domain 1"/>
    <property type="match status" value="1"/>
</dbReference>
<dbReference type="HOGENOM" id="CLU_000288_81_2_1"/>
<dbReference type="Proteomes" id="UP000016801">
    <property type="component" value="Unassembled WGS sequence"/>
</dbReference>
<dbReference type="VEuPathDB" id="FungiDB:CPUR_02919"/>
<keyword evidence="2" id="KW-0723">Serine/threonine-protein kinase</keyword>
<evidence type="ECO:0000256" key="9">
    <source>
        <dbReference type="PROSITE-ProRule" id="PRU10141"/>
    </source>
</evidence>
<name>M1W0C8_CLAP2</name>
<dbReference type="SMART" id="SM00220">
    <property type="entry name" value="S_TKc"/>
    <property type="match status" value="1"/>
</dbReference>